<organism evidence="1 2">
    <name type="scientific">Macrosiphum euphorbiae</name>
    <name type="common">potato aphid</name>
    <dbReference type="NCBI Taxonomy" id="13131"/>
    <lineage>
        <taxon>Eukaryota</taxon>
        <taxon>Metazoa</taxon>
        <taxon>Ecdysozoa</taxon>
        <taxon>Arthropoda</taxon>
        <taxon>Hexapoda</taxon>
        <taxon>Insecta</taxon>
        <taxon>Pterygota</taxon>
        <taxon>Neoptera</taxon>
        <taxon>Paraneoptera</taxon>
        <taxon>Hemiptera</taxon>
        <taxon>Sternorrhyncha</taxon>
        <taxon>Aphidomorpha</taxon>
        <taxon>Aphidoidea</taxon>
        <taxon>Aphididae</taxon>
        <taxon>Macrosiphini</taxon>
        <taxon>Macrosiphum</taxon>
    </lineage>
</organism>
<comment type="caution">
    <text evidence="1">The sequence shown here is derived from an EMBL/GenBank/DDBJ whole genome shotgun (WGS) entry which is preliminary data.</text>
</comment>
<dbReference type="Pfam" id="PF12259">
    <property type="entry name" value="Baculo_F"/>
    <property type="match status" value="1"/>
</dbReference>
<proteinExistence type="predicted"/>
<keyword evidence="2" id="KW-1185">Reference proteome</keyword>
<evidence type="ECO:0000313" key="1">
    <source>
        <dbReference type="EMBL" id="CAI6374223.1"/>
    </source>
</evidence>
<evidence type="ECO:0000313" key="2">
    <source>
        <dbReference type="Proteomes" id="UP001160148"/>
    </source>
</evidence>
<sequence length="253" mass="28701">MFDTYLDSTKQYCLKNELIPSKSNIICQNFKTVFTDFTNEILNKRANILKTLGHPSKRGRRGLINGVGNLANILFGICDNNCVETNTNNVLQLQQSDKSTLNIMKSQTRVIKTIMNQSEQSYRDTTFLRNKINEFMADIRNLSDQVINKTIEVDHKARIQDSYLLLNLLLGQYAFETNCPFDDHISEIINLARAGQIHSGVLSNEALYESIEEIKLSLPKGTSLPIDIDNIEPFNLYQLSEDSVCVSKSIIDV</sequence>
<dbReference type="InterPro" id="IPR022048">
    <property type="entry name" value="Envelope_fusion-like"/>
</dbReference>
<dbReference type="AlphaFoldDB" id="A0AAV0Y2P6"/>
<accession>A0AAV0Y2P6</accession>
<dbReference type="Proteomes" id="UP001160148">
    <property type="component" value="Unassembled WGS sequence"/>
</dbReference>
<dbReference type="EMBL" id="CARXXK010001177">
    <property type="protein sequence ID" value="CAI6374223.1"/>
    <property type="molecule type" value="Genomic_DNA"/>
</dbReference>
<name>A0AAV0Y2P6_9HEMI</name>
<reference evidence="1 2" key="1">
    <citation type="submission" date="2023-01" db="EMBL/GenBank/DDBJ databases">
        <authorList>
            <person name="Whitehead M."/>
        </authorList>
    </citation>
    <scope>NUCLEOTIDE SEQUENCE [LARGE SCALE GENOMIC DNA]</scope>
</reference>
<protein>
    <submittedName>
        <fullName evidence="1">Uncharacterized protein</fullName>
    </submittedName>
</protein>
<gene>
    <name evidence="1" type="ORF">MEUPH1_LOCUS27866</name>
</gene>